<feature type="domain" description="Phosphodiester glycosidase" evidence="1">
    <location>
        <begin position="1"/>
        <end position="64"/>
    </location>
</feature>
<dbReference type="AlphaFoldDB" id="A0A645IT57"/>
<name>A0A645IT57_9ZZZZ</name>
<comment type="caution">
    <text evidence="2">The sequence shown here is derived from an EMBL/GenBank/DDBJ whole genome shotgun (WGS) entry which is preliminary data.</text>
</comment>
<sequence>MDGRQPLSLGALYPDAIKIMQDYGAMTAANLDGGNSTVMVYDGKTINSTVSIYGARNLPTAFIVKDGK</sequence>
<dbReference type="Pfam" id="PF09992">
    <property type="entry name" value="NAGPA"/>
    <property type="match status" value="1"/>
</dbReference>
<proteinExistence type="predicted"/>
<reference evidence="2" key="1">
    <citation type="submission" date="2019-08" db="EMBL/GenBank/DDBJ databases">
        <authorList>
            <person name="Kucharzyk K."/>
            <person name="Murdoch R.W."/>
            <person name="Higgins S."/>
            <person name="Loffler F."/>
        </authorList>
    </citation>
    <scope>NUCLEOTIDE SEQUENCE</scope>
</reference>
<gene>
    <name evidence="2" type="ORF">SDC9_202006</name>
</gene>
<accession>A0A645IT57</accession>
<evidence type="ECO:0000259" key="1">
    <source>
        <dbReference type="Pfam" id="PF09992"/>
    </source>
</evidence>
<dbReference type="EMBL" id="VSSQ01122475">
    <property type="protein sequence ID" value="MPN54336.1"/>
    <property type="molecule type" value="Genomic_DNA"/>
</dbReference>
<protein>
    <recommendedName>
        <fullName evidence="1">Phosphodiester glycosidase domain-containing protein</fullName>
    </recommendedName>
</protein>
<dbReference type="InterPro" id="IPR018711">
    <property type="entry name" value="NAGPA"/>
</dbReference>
<organism evidence="2">
    <name type="scientific">bioreactor metagenome</name>
    <dbReference type="NCBI Taxonomy" id="1076179"/>
    <lineage>
        <taxon>unclassified sequences</taxon>
        <taxon>metagenomes</taxon>
        <taxon>ecological metagenomes</taxon>
    </lineage>
</organism>
<evidence type="ECO:0000313" key="2">
    <source>
        <dbReference type="EMBL" id="MPN54336.1"/>
    </source>
</evidence>